<comment type="subcellular location">
    <subcellularLocation>
        <location evidence="1">Cell membrane</location>
        <topology evidence="1">Multi-pass membrane protein</topology>
    </subcellularLocation>
</comment>
<feature type="transmembrane region" description="Helical" evidence="6">
    <location>
        <begin position="675"/>
        <end position="695"/>
    </location>
</feature>
<dbReference type="GeneID" id="97549976"/>
<feature type="transmembrane region" description="Helical" evidence="6">
    <location>
        <begin position="204"/>
        <end position="227"/>
    </location>
</feature>
<dbReference type="RefSeq" id="WP_109967901.1">
    <property type="nucleotide sequence ID" value="NZ_CP176093.1"/>
</dbReference>
<dbReference type="AlphaFoldDB" id="A0A2V2NAB0"/>
<feature type="transmembrane region" description="Helical" evidence="6">
    <location>
        <begin position="233"/>
        <end position="259"/>
    </location>
</feature>
<dbReference type="NCBIfam" id="TIGR00921">
    <property type="entry name" value="2A067"/>
    <property type="match status" value="1"/>
</dbReference>
<name>A0A2V2NAB0_9EURY</name>
<gene>
    <name evidence="8" type="ORF">DK846_05335</name>
</gene>
<evidence type="ECO:0000313" key="9">
    <source>
        <dbReference type="Proteomes" id="UP000245657"/>
    </source>
</evidence>
<feature type="transmembrane region" description="Helical" evidence="6">
    <location>
        <begin position="20"/>
        <end position="40"/>
    </location>
</feature>
<evidence type="ECO:0000313" key="8">
    <source>
        <dbReference type="EMBL" id="PWR73247.1"/>
    </source>
</evidence>
<dbReference type="Pfam" id="PF03176">
    <property type="entry name" value="MMPL"/>
    <property type="match status" value="2"/>
</dbReference>
<dbReference type="GO" id="GO:0005886">
    <property type="term" value="C:plasma membrane"/>
    <property type="evidence" value="ECO:0007669"/>
    <property type="project" value="UniProtKB-SubCell"/>
</dbReference>
<keyword evidence="3 6" id="KW-0812">Transmembrane</keyword>
<dbReference type="Gene3D" id="1.20.1640.10">
    <property type="entry name" value="Multidrug efflux transporter AcrB transmembrane domain"/>
    <property type="match status" value="2"/>
</dbReference>
<keyword evidence="5 6" id="KW-0472">Membrane</keyword>
<keyword evidence="4 6" id="KW-1133">Transmembrane helix</keyword>
<dbReference type="InterPro" id="IPR004869">
    <property type="entry name" value="MMPL_dom"/>
</dbReference>
<dbReference type="PROSITE" id="PS50156">
    <property type="entry name" value="SSD"/>
    <property type="match status" value="2"/>
</dbReference>
<dbReference type="OrthoDB" id="42357at2157"/>
<dbReference type="PANTHER" id="PTHR33406">
    <property type="entry name" value="MEMBRANE PROTEIN MJ1562-RELATED"/>
    <property type="match status" value="1"/>
</dbReference>
<dbReference type="InterPro" id="IPR000731">
    <property type="entry name" value="SSD"/>
</dbReference>
<feature type="domain" description="SSD" evidence="7">
    <location>
        <begin position="587"/>
        <end position="726"/>
    </location>
</feature>
<feature type="transmembrane region" description="Helical" evidence="6">
    <location>
        <begin position="329"/>
        <end position="357"/>
    </location>
</feature>
<protein>
    <submittedName>
        <fullName evidence="8">Hydrogenase expression protein HypA</fullName>
    </submittedName>
</protein>
<evidence type="ECO:0000256" key="3">
    <source>
        <dbReference type="ARBA" id="ARBA00022692"/>
    </source>
</evidence>
<keyword evidence="9" id="KW-1185">Reference proteome</keyword>
<feature type="transmembrane region" description="Helical" evidence="6">
    <location>
        <begin position="378"/>
        <end position="401"/>
    </location>
</feature>
<evidence type="ECO:0000256" key="2">
    <source>
        <dbReference type="ARBA" id="ARBA00022475"/>
    </source>
</evidence>
<organism evidence="8 9">
    <name type="scientific">Methanospirillum lacunae</name>
    <dbReference type="NCBI Taxonomy" id="668570"/>
    <lineage>
        <taxon>Archaea</taxon>
        <taxon>Methanobacteriati</taxon>
        <taxon>Methanobacteriota</taxon>
        <taxon>Stenosarchaea group</taxon>
        <taxon>Methanomicrobia</taxon>
        <taxon>Methanomicrobiales</taxon>
        <taxon>Methanospirillaceae</taxon>
        <taxon>Methanospirillum</taxon>
    </lineage>
</organism>
<feature type="transmembrane region" description="Helical" evidence="6">
    <location>
        <begin position="578"/>
        <end position="595"/>
    </location>
</feature>
<reference evidence="8 9" key="1">
    <citation type="submission" date="2018-05" db="EMBL/GenBank/DDBJ databases">
        <title>Draft genome of Methanospirillum lacunae Ki8-1.</title>
        <authorList>
            <person name="Dueholm M.S."/>
            <person name="Nielsen P.H."/>
            <person name="Bakmann L.F."/>
            <person name="Otzen D.E."/>
        </authorList>
    </citation>
    <scope>NUCLEOTIDE SEQUENCE [LARGE SCALE GENOMIC DNA]</scope>
    <source>
        <strain evidence="8 9">Ki8-1</strain>
    </source>
</reference>
<sequence length="752" mass="81674">MQSFFSGVADLVVHRPRLLAEVMLVLMLISLVGMSMISMATGNDTYLDKNSQSGIISNHYSDTFQQNTLVLLFECNDPTSPEILAYIDSIMGPIQKLQYVSGTASVTDVIKQANNGTLPLSSGEVTEVEQKIAPSVLKRYIPSNLLNMAMVTLEPGLSDTKKESAMKNILSFIDSTDIPPGLSVKLTGDAAFSMEMKNEMGKSMMTLIMAALLLMVVVMGLLFSYVSHRFLPVLIVTIGLLLTFGVVGLGHVTVSMAVISAFPVMIGLGIDYAIQFHSRLEEEARTHPLPEAIRITVTKTGPAVMYAMLATSMGFFAMFISPVPMIQGFGLVSIIGVVVCYLTSLIGIPLIAILIDYKAKGAGKSKLTDSIDFGLSKLAVGIAKNPVPVLLVVFFVAFVGIQMDSRIPIDTNQNAFVPPDMPAKVTLDKVTRIVGSTDPAPILVYGDNVLALDTVKWMKEFTTLEMDLHPTRLTNAVSIADYVITYNNGTMPQTQSELDNALEKIPAGTKKQYLNGKTEAVIQLYTTKMETPAKSNLKDQMKGDLELHQPPPGIQTSITGSFDLFTTLISQLIESKEAMTYLGFVLVALFLGLVYRNINALTPIVPIVAIVGWNAVAMYILGIDYNPMTACLGSMTIGVAAEYTILVMERYLEEREITDDVIEAIKNSVRKIGSAILVSGLATFFGFSALILSSFPIISNFGLTTIIAVMFSLIGAVAVMPAVLSLVDQIVHRVEEVEEEVLHIHPLDHEKK</sequence>
<dbReference type="EMBL" id="QGMY01000003">
    <property type="protein sequence ID" value="PWR73247.1"/>
    <property type="molecule type" value="Genomic_DNA"/>
</dbReference>
<feature type="domain" description="SSD" evidence="7">
    <location>
        <begin position="234"/>
        <end position="354"/>
    </location>
</feature>
<evidence type="ECO:0000259" key="7">
    <source>
        <dbReference type="PROSITE" id="PS50156"/>
    </source>
</evidence>
<feature type="transmembrane region" description="Helical" evidence="6">
    <location>
        <begin position="600"/>
        <end position="621"/>
    </location>
</feature>
<dbReference type="Proteomes" id="UP000245657">
    <property type="component" value="Unassembled WGS sequence"/>
</dbReference>
<evidence type="ECO:0000256" key="1">
    <source>
        <dbReference type="ARBA" id="ARBA00004651"/>
    </source>
</evidence>
<proteinExistence type="predicted"/>
<dbReference type="InterPro" id="IPR050545">
    <property type="entry name" value="Mycobact_MmpL"/>
</dbReference>
<evidence type="ECO:0000256" key="6">
    <source>
        <dbReference type="SAM" id="Phobius"/>
    </source>
</evidence>
<feature type="transmembrane region" description="Helical" evidence="6">
    <location>
        <begin position="701"/>
        <end position="724"/>
    </location>
</feature>
<accession>A0A2V2NAB0</accession>
<dbReference type="PANTHER" id="PTHR33406:SF13">
    <property type="entry name" value="MEMBRANE PROTEIN YDFJ"/>
    <property type="match status" value="1"/>
</dbReference>
<feature type="transmembrane region" description="Helical" evidence="6">
    <location>
        <begin position="303"/>
        <end position="323"/>
    </location>
</feature>
<evidence type="ECO:0000256" key="4">
    <source>
        <dbReference type="ARBA" id="ARBA00022989"/>
    </source>
</evidence>
<evidence type="ECO:0000256" key="5">
    <source>
        <dbReference type="ARBA" id="ARBA00023136"/>
    </source>
</evidence>
<keyword evidence="2" id="KW-1003">Cell membrane</keyword>
<dbReference type="SUPFAM" id="SSF82866">
    <property type="entry name" value="Multidrug efflux transporter AcrB transmembrane domain"/>
    <property type="match status" value="2"/>
</dbReference>
<comment type="caution">
    <text evidence="8">The sequence shown here is derived from an EMBL/GenBank/DDBJ whole genome shotgun (WGS) entry which is preliminary data.</text>
</comment>